<feature type="compositionally biased region" description="Polar residues" evidence="1">
    <location>
        <begin position="305"/>
        <end position="318"/>
    </location>
</feature>
<dbReference type="EMBL" id="KV426039">
    <property type="protein sequence ID" value="KZV90880.1"/>
    <property type="molecule type" value="Genomic_DNA"/>
</dbReference>
<evidence type="ECO:0000256" key="1">
    <source>
        <dbReference type="SAM" id="MobiDB-lite"/>
    </source>
</evidence>
<proteinExistence type="predicted"/>
<feature type="region of interest" description="Disordered" evidence="1">
    <location>
        <begin position="249"/>
        <end position="645"/>
    </location>
</feature>
<feature type="compositionally biased region" description="Basic and acidic residues" evidence="1">
    <location>
        <begin position="142"/>
        <end position="155"/>
    </location>
</feature>
<feature type="compositionally biased region" description="Polar residues" evidence="1">
    <location>
        <begin position="334"/>
        <end position="356"/>
    </location>
</feature>
<feature type="compositionally biased region" description="Low complexity" evidence="1">
    <location>
        <begin position="520"/>
        <end position="541"/>
    </location>
</feature>
<evidence type="ECO:0000313" key="2">
    <source>
        <dbReference type="EMBL" id="KZV90880.1"/>
    </source>
</evidence>
<name>A0A165GR19_EXIGL</name>
<feature type="compositionally biased region" description="Low complexity" evidence="1">
    <location>
        <begin position="562"/>
        <end position="580"/>
    </location>
</feature>
<feature type="compositionally biased region" description="Basic and acidic residues" evidence="1">
    <location>
        <begin position="320"/>
        <end position="331"/>
    </location>
</feature>
<feature type="region of interest" description="Disordered" evidence="1">
    <location>
        <begin position="1"/>
        <end position="49"/>
    </location>
</feature>
<feature type="compositionally biased region" description="Polar residues" evidence="1">
    <location>
        <begin position="502"/>
        <end position="518"/>
    </location>
</feature>
<gene>
    <name evidence="2" type="ORF">EXIGLDRAFT_719904</name>
</gene>
<feature type="compositionally biased region" description="Acidic residues" evidence="1">
    <location>
        <begin position="360"/>
        <end position="369"/>
    </location>
</feature>
<dbReference type="OrthoDB" id="10604855at2759"/>
<feature type="region of interest" description="Disordered" evidence="1">
    <location>
        <begin position="132"/>
        <end position="166"/>
    </location>
</feature>
<dbReference type="InParanoid" id="A0A165GR19"/>
<sequence>MSTFFNRRPDRPPSSPKRTPNPRMPLVQLDESLTARDEGPGDDEDIENKDSAIGSDVRILVDSPHAHQHSHAQTRSPLTADELLQETPYATIRRHPLLERSMLGASTASVDSLSLRDLGISLTNSTTLSLLRIPEPPQLSQLRERDTDSMSDRDRQRARHPSLDNSSSINLSFTDVSFDILHDDLRLQQNDDIDLAALPDLDDFTPLPMSDDSGSFPRTSTLAHRAPRPSHAILNEFSMMEANAISPVKPRLSQSPVRNEVVNVDGTPVTSPSRKSKFSFKRWDKSGTPSTTASPAPKSKPSTPRATSPVGTPRSTSFFDKFRGAPQDGKRSKPNTPLATKPTTPVENPSPASTVKGTGDQDDGTEVDEFGVASPSTGKKPPVATRPAPSRTSSSTSSSGGTRFSSSSGPRPSSTRPLSPVRKPTTTLASSRTSTTLSLRGGKAPSASGARSPISTTTSKTSSIGARRVAVEKPPVSSAPASKTTFKAPAPVVSKLAKPPASTATTTNAIPKSSSKLQLPSIRSRTTISSSSAAPATASVSKPPPAPSSRFNTLTKPRTHTARASISIPPSSISTTSAKPAGFGHTRSRSQIPSSSSMGVLPSAGAATSSGMTRSNSLAIGSRVPATSGLKKPGETVAKRPFGMG</sequence>
<protein>
    <submittedName>
        <fullName evidence="2">Uncharacterized protein</fullName>
    </submittedName>
</protein>
<organism evidence="2 3">
    <name type="scientific">Exidia glandulosa HHB12029</name>
    <dbReference type="NCBI Taxonomy" id="1314781"/>
    <lineage>
        <taxon>Eukaryota</taxon>
        <taxon>Fungi</taxon>
        <taxon>Dikarya</taxon>
        <taxon>Basidiomycota</taxon>
        <taxon>Agaricomycotina</taxon>
        <taxon>Agaricomycetes</taxon>
        <taxon>Auriculariales</taxon>
        <taxon>Exidiaceae</taxon>
        <taxon>Exidia</taxon>
    </lineage>
</organism>
<feature type="compositionally biased region" description="Polar residues" evidence="1">
    <location>
        <begin position="606"/>
        <end position="619"/>
    </location>
</feature>
<feature type="compositionally biased region" description="Low complexity" evidence="1">
    <location>
        <begin position="385"/>
        <end position="440"/>
    </location>
</feature>
<keyword evidence="3" id="KW-1185">Reference proteome</keyword>
<feature type="compositionally biased region" description="Low complexity" evidence="1">
    <location>
        <begin position="288"/>
        <end position="304"/>
    </location>
</feature>
<dbReference type="AlphaFoldDB" id="A0A165GR19"/>
<reference evidence="2 3" key="1">
    <citation type="journal article" date="2016" name="Mol. Biol. Evol.">
        <title>Comparative Genomics of Early-Diverging Mushroom-Forming Fungi Provides Insights into the Origins of Lignocellulose Decay Capabilities.</title>
        <authorList>
            <person name="Nagy L.G."/>
            <person name="Riley R."/>
            <person name="Tritt A."/>
            <person name="Adam C."/>
            <person name="Daum C."/>
            <person name="Floudas D."/>
            <person name="Sun H."/>
            <person name="Yadav J.S."/>
            <person name="Pangilinan J."/>
            <person name="Larsson K.H."/>
            <person name="Matsuura K."/>
            <person name="Barry K."/>
            <person name="Labutti K."/>
            <person name="Kuo R."/>
            <person name="Ohm R.A."/>
            <person name="Bhattacharya S.S."/>
            <person name="Shirouzu T."/>
            <person name="Yoshinaga Y."/>
            <person name="Martin F.M."/>
            <person name="Grigoriev I.V."/>
            <person name="Hibbett D.S."/>
        </authorList>
    </citation>
    <scope>NUCLEOTIDE SEQUENCE [LARGE SCALE GENOMIC DNA]</scope>
    <source>
        <strain evidence="2 3">HHB12029</strain>
    </source>
</reference>
<dbReference type="STRING" id="1314781.A0A165GR19"/>
<dbReference type="Proteomes" id="UP000077266">
    <property type="component" value="Unassembled WGS sequence"/>
</dbReference>
<feature type="non-terminal residue" evidence="2">
    <location>
        <position position="645"/>
    </location>
</feature>
<evidence type="ECO:0000313" key="3">
    <source>
        <dbReference type="Proteomes" id="UP000077266"/>
    </source>
</evidence>
<accession>A0A165GR19</accession>